<evidence type="ECO:0000256" key="7">
    <source>
        <dbReference type="ARBA" id="ARBA00023237"/>
    </source>
</evidence>
<keyword evidence="3 8" id="KW-1134">Transmembrane beta strand</keyword>
<dbReference type="Proteomes" id="UP000317593">
    <property type="component" value="Unassembled WGS sequence"/>
</dbReference>
<dbReference type="NCBIfam" id="TIGR04057">
    <property type="entry name" value="SusC_RagA_signa"/>
    <property type="match status" value="1"/>
</dbReference>
<dbReference type="GO" id="GO:0015344">
    <property type="term" value="F:siderophore uptake transmembrane transporter activity"/>
    <property type="evidence" value="ECO:0007669"/>
    <property type="project" value="TreeGrafter"/>
</dbReference>
<dbReference type="PANTHER" id="PTHR30069:SF29">
    <property type="entry name" value="HEMOGLOBIN AND HEMOGLOBIN-HAPTOGLOBIN-BINDING PROTEIN 1-RELATED"/>
    <property type="match status" value="1"/>
</dbReference>
<dbReference type="GO" id="GO:0009279">
    <property type="term" value="C:cell outer membrane"/>
    <property type="evidence" value="ECO:0007669"/>
    <property type="project" value="UniProtKB-SubCell"/>
</dbReference>
<protein>
    <submittedName>
        <fullName evidence="11">TonB-linked outer membrane protein, SusC/RagA family</fullName>
    </submittedName>
</protein>
<keyword evidence="4 8" id="KW-0812">Transmembrane</keyword>
<keyword evidence="7 8" id="KW-0998">Cell outer membrane</keyword>
<comment type="subcellular location">
    <subcellularLocation>
        <location evidence="1 8">Cell outer membrane</location>
        <topology evidence="1 8">Multi-pass membrane protein</topology>
    </subcellularLocation>
</comment>
<keyword evidence="2 8" id="KW-0813">Transport</keyword>
<evidence type="ECO:0000256" key="2">
    <source>
        <dbReference type="ARBA" id="ARBA00022448"/>
    </source>
</evidence>
<evidence type="ECO:0000256" key="4">
    <source>
        <dbReference type="ARBA" id="ARBA00022692"/>
    </source>
</evidence>
<dbReference type="InterPro" id="IPR008969">
    <property type="entry name" value="CarboxyPept-like_regulatory"/>
</dbReference>
<dbReference type="EMBL" id="FXTH01000003">
    <property type="protein sequence ID" value="SMO48685.1"/>
    <property type="molecule type" value="Genomic_DNA"/>
</dbReference>
<sequence length="1038" mass="114929">MGKKCCSVMKAMIAITGLLGIQLLVASSPLMAQEVSGTVVDAESGETLPGVNVTVKGTTAGTATDGTGGYVLAVPSLSDTLVFSFVGYQEQQVPIGGRTTVDVELSMQAIMGEDLVVVGYGTQDKATSTGSISAVGGEDIDKMPTVNTTNSLQGRMPGLVAVTPMGEPGNDNSTLRIRGVNTLGDNSPLIVVDGIPNRSLSRIDPATIEDITVLKDASAAIYGSQAANGVILVTTKRGSEGKPQIRINLNQGWNTPTVLPDMADAASYAQMINEIKMYNDEPPRYSEEDIEKYRTGSNPWTHPNTDWFDAVIKPWSPQRNANISLSGGSDRIQYFTSLGYSYQDGIFYNSATNYDQLNLRSNLDADVTDNIRISLDVAARQEDRNYPGKRGVGGGALDTWWALNRQYPYLPDYWPTGEPGPDVEYGQNPVLTTTDATGYVNNKTYILQTNLKFDVTIPWVEGLSLTANVNADKNVNNNKQFTKPWYVYTWDGQTRDEEGVPVLERGKRGVSEPRLSQSMSDGTRTTLKALLNYETSIGQRNNIKALLGWERIEGEWMNFSAYRRYFNSTIIDEMLAGGDRQKDNGGSASHEARMSYFGRLNYDYDSKYLVEFLFRYDGSYIFPEDSRWGFFPGVSLGWQISEEDFWSNNIGLVNYFKIRGSWGETGNDRIAPYQFLETYGYSGTYVFNGNEPSKTLNQLRTPNPSITWEVANQKNIGFDGELFDGSVTVSADYFHNLRSNILWWRNASVPQSTGLSLPQENIAKVANSGVEFQVGYNNQVKDFSYAFSVNASHSKNEIKFWDEPPGAPEYQKSTGHPMNSGLYYNAIGVFDDQEDVDSYPHWDGARPGDLIFEDVNGDGEINGLDRVRYDKSDIPTFTGGVNIDLGYKGFDASILLQGAAGAARAFREFSGEAGNFRMDNVEGRWTPENTDASKPRAWNRSKEYWMTDGAPNNTYWVRDTDYMRLKSVNIGYTLPQTVNERLGIGSLRVYVSGQNLYTITGLEDFDPESPSASPSSIWVNSQVYPLNKTYNFGVSLTF</sequence>
<proteinExistence type="inferred from homology"/>
<accession>A0A521BNJ4</accession>
<evidence type="ECO:0000259" key="10">
    <source>
        <dbReference type="Pfam" id="PF07715"/>
    </source>
</evidence>
<name>A0A521BNJ4_9BACT</name>
<dbReference type="InterPro" id="IPR023996">
    <property type="entry name" value="TonB-dep_OMP_SusC/RagA"/>
</dbReference>
<dbReference type="InterPro" id="IPR037066">
    <property type="entry name" value="Plug_dom_sf"/>
</dbReference>
<dbReference type="Pfam" id="PF13715">
    <property type="entry name" value="CarbopepD_reg_2"/>
    <property type="match status" value="1"/>
</dbReference>
<keyword evidence="5 9" id="KW-0732">Signal</keyword>
<dbReference type="SUPFAM" id="SSF56935">
    <property type="entry name" value="Porins"/>
    <property type="match status" value="1"/>
</dbReference>
<dbReference type="PROSITE" id="PS52016">
    <property type="entry name" value="TONB_DEPENDENT_REC_3"/>
    <property type="match status" value="1"/>
</dbReference>
<feature type="signal peptide" evidence="9">
    <location>
        <begin position="1"/>
        <end position="32"/>
    </location>
</feature>
<keyword evidence="6 8" id="KW-0472">Membrane</keyword>
<keyword evidence="12" id="KW-1185">Reference proteome</keyword>
<feature type="domain" description="TonB-dependent receptor plug" evidence="10">
    <location>
        <begin position="125"/>
        <end position="230"/>
    </location>
</feature>
<evidence type="ECO:0000256" key="1">
    <source>
        <dbReference type="ARBA" id="ARBA00004571"/>
    </source>
</evidence>
<dbReference type="InterPro" id="IPR036942">
    <property type="entry name" value="Beta-barrel_TonB_sf"/>
</dbReference>
<dbReference type="Gene3D" id="2.170.130.10">
    <property type="entry name" value="TonB-dependent receptor, plug domain"/>
    <property type="match status" value="1"/>
</dbReference>
<evidence type="ECO:0000256" key="9">
    <source>
        <dbReference type="SAM" id="SignalP"/>
    </source>
</evidence>
<evidence type="ECO:0000256" key="5">
    <source>
        <dbReference type="ARBA" id="ARBA00022729"/>
    </source>
</evidence>
<comment type="similarity">
    <text evidence="8">Belongs to the TonB-dependent receptor family.</text>
</comment>
<dbReference type="FunFam" id="2.170.130.10:FF:000003">
    <property type="entry name" value="SusC/RagA family TonB-linked outer membrane protein"/>
    <property type="match status" value="1"/>
</dbReference>
<organism evidence="11 12">
    <name type="scientific">Fodinibius sediminis</name>
    <dbReference type="NCBI Taxonomy" id="1214077"/>
    <lineage>
        <taxon>Bacteria</taxon>
        <taxon>Pseudomonadati</taxon>
        <taxon>Balneolota</taxon>
        <taxon>Balneolia</taxon>
        <taxon>Balneolales</taxon>
        <taxon>Balneolaceae</taxon>
        <taxon>Fodinibius</taxon>
    </lineage>
</organism>
<dbReference type="SUPFAM" id="SSF49464">
    <property type="entry name" value="Carboxypeptidase regulatory domain-like"/>
    <property type="match status" value="1"/>
</dbReference>
<dbReference type="InterPro" id="IPR012910">
    <property type="entry name" value="Plug_dom"/>
</dbReference>
<dbReference type="NCBIfam" id="TIGR04056">
    <property type="entry name" value="OMP_RagA_SusC"/>
    <property type="match status" value="1"/>
</dbReference>
<dbReference type="Pfam" id="PF07715">
    <property type="entry name" value="Plug"/>
    <property type="match status" value="1"/>
</dbReference>
<evidence type="ECO:0000313" key="11">
    <source>
        <dbReference type="EMBL" id="SMO48685.1"/>
    </source>
</evidence>
<dbReference type="Gene3D" id="2.40.170.20">
    <property type="entry name" value="TonB-dependent receptor, beta-barrel domain"/>
    <property type="match status" value="1"/>
</dbReference>
<feature type="chain" id="PRO_5021967351" evidence="9">
    <location>
        <begin position="33"/>
        <end position="1038"/>
    </location>
</feature>
<evidence type="ECO:0000256" key="8">
    <source>
        <dbReference type="PROSITE-ProRule" id="PRU01360"/>
    </source>
</evidence>
<dbReference type="InterPro" id="IPR023997">
    <property type="entry name" value="TonB-dep_OMP_SusC/RagA_CS"/>
</dbReference>
<dbReference type="GO" id="GO:0044718">
    <property type="term" value="P:siderophore transmembrane transport"/>
    <property type="evidence" value="ECO:0007669"/>
    <property type="project" value="TreeGrafter"/>
</dbReference>
<evidence type="ECO:0000256" key="6">
    <source>
        <dbReference type="ARBA" id="ARBA00023136"/>
    </source>
</evidence>
<dbReference type="InterPro" id="IPR039426">
    <property type="entry name" value="TonB-dep_rcpt-like"/>
</dbReference>
<gene>
    <name evidence="11" type="ORF">SAMN06265218_103249</name>
</gene>
<evidence type="ECO:0000313" key="12">
    <source>
        <dbReference type="Proteomes" id="UP000317593"/>
    </source>
</evidence>
<reference evidence="11 12" key="1">
    <citation type="submission" date="2017-05" db="EMBL/GenBank/DDBJ databases">
        <authorList>
            <person name="Varghese N."/>
            <person name="Submissions S."/>
        </authorList>
    </citation>
    <scope>NUCLEOTIDE SEQUENCE [LARGE SCALE GENOMIC DNA]</scope>
    <source>
        <strain evidence="11 12">DSM 21194</strain>
    </source>
</reference>
<evidence type="ECO:0000256" key="3">
    <source>
        <dbReference type="ARBA" id="ARBA00022452"/>
    </source>
</evidence>
<dbReference type="AlphaFoldDB" id="A0A521BNJ4"/>
<dbReference type="PANTHER" id="PTHR30069">
    <property type="entry name" value="TONB-DEPENDENT OUTER MEMBRANE RECEPTOR"/>
    <property type="match status" value="1"/>
</dbReference>
<dbReference type="Gene3D" id="2.60.40.1120">
    <property type="entry name" value="Carboxypeptidase-like, regulatory domain"/>
    <property type="match status" value="1"/>
</dbReference>